<evidence type="ECO:0000313" key="2">
    <source>
        <dbReference type="Proteomes" id="UP000484015"/>
    </source>
</evidence>
<dbReference type="AlphaFoldDB" id="A0A6L6Q3F0"/>
<keyword evidence="2" id="KW-1185">Reference proteome</keyword>
<dbReference type="RefSeq" id="WP_155440316.1">
    <property type="nucleotide sequence ID" value="NZ_WNLA01000012.1"/>
</dbReference>
<dbReference type="Proteomes" id="UP000484015">
    <property type="component" value="Unassembled WGS sequence"/>
</dbReference>
<name>A0A6L6Q3F0_9BURK</name>
<dbReference type="OrthoDB" id="9156256at2"/>
<comment type="caution">
    <text evidence="1">The sequence shown here is derived from an EMBL/GenBank/DDBJ whole genome shotgun (WGS) entry which is preliminary data.</text>
</comment>
<proteinExistence type="predicted"/>
<gene>
    <name evidence="1" type="ORF">GM668_17935</name>
</gene>
<reference evidence="1 2" key="1">
    <citation type="submission" date="2019-11" db="EMBL/GenBank/DDBJ databases">
        <title>Type strains purchased from KCTC, JCM and DSMZ.</title>
        <authorList>
            <person name="Lu H."/>
        </authorList>
    </citation>
    <scope>NUCLEOTIDE SEQUENCE [LARGE SCALE GENOMIC DNA]</scope>
    <source>
        <strain evidence="1 2">KCTC 42409</strain>
    </source>
</reference>
<accession>A0A6L6Q3F0</accession>
<organism evidence="1 2">
    <name type="scientific">Pseudoduganella ginsengisoli</name>
    <dbReference type="NCBI Taxonomy" id="1462440"/>
    <lineage>
        <taxon>Bacteria</taxon>
        <taxon>Pseudomonadati</taxon>
        <taxon>Pseudomonadota</taxon>
        <taxon>Betaproteobacteria</taxon>
        <taxon>Burkholderiales</taxon>
        <taxon>Oxalobacteraceae</taxon>
        <taxon>Telluria group</taxon>
        <taxon>Pseudoduganella</taxon>
    </lineage>
</organism>
<dbReference type="EMBL" id="WNLA01000012">
    <property type="protein sequence ID" value="MTW03964.1"/>
    <property type="molecule type" value="Genomic_DNA"/>
</dbReference>
<protein>
    <submittedName>
        <fullName evidence="1">Uncharacterized protein</fullName>
    </submittedName>
</protein>
<evidence type="ECO:0000313" key="1">
    <source>
        <dbReference type="EMBL" id="MTW03964.1"/>
    </source>
</evidence>
<sequence>MSEVRVIGKRTYEIIFGSDVIRNGVYLELSDRTGPQIEVMAEVFFYDEEGRVVFTSHKDEIPYNLIKWLHEAVAKEDWPVE</sequence>